<protein>
    <recommendedName>
        <fullName evidence="1">T6SS Phospholipase effector Tle1-like catalytic domain-containing protein</fullName>
    </recommendedName>
</protein>
<gene>
    <name evidence="2" type="ORF">AOQ84DRAFT_258435</name>
</gene>
<evidence type="ECO:0000313" key="3">
    <source>
        <dbReference type="Proteomes" id="UP000250140"/>
    </source>
</evidence>
<reference evidence="2 3" key="1">
    <citation type="journal article" date="2016" name="Nat. Commun.">
        <title>Ectomycorrhizal ecology is imprinted in the genome of the dominant symbiotic fungus Cenococcum geophilum.</title>
        <authorList>
            <consortium name="DOE Joint Genome Institute"/>
            <person name="Peter M."/>
            <person name="Kohler A."/>
            <person name="Ohm R.A."/>
            <person name="Kuo A."/>
            <person name="Krutzmann J."/>
            <person name="Morin E."/>
            <person name="Arend M."/>
            <person name="Barry K.W."/>
            <person name="Binder M."/>
            <person name="Choi C."/>
            <person name="Clum A."/>
            <person name="Copeland A."/>
            <person name="Grisel N."/>
            <person name="Haridas S."/>
            <person name="Kipfer T."/>
            <person name="LaButti K."/>
            <person name="Lindquist E."/>
            <person name="Lipzen A."/>
            <person name="Maire R."/>
            <person name="Meier B."/>
            <person name="Mihaltcheva S."/>
            <person name="Molinier V."/>
            <person name="Murat C."/>
            <person name="Poggeler S."/>
            <person name="Quandt C.A."/>
            <person name="Sperisen C."/>
            <person name="Tritt A."/>
            <person name="Tisserant E."/>
            <person name="Crous P.W."/>
            <person name="Henrissat B."/>
            <person name="Nehls U."/>
            <person name="Egli S."/>
            <person name="Spatafora J.W."/>
            <person name="Grigoriev I.V."/>
            <person name="Martin F.M."/>
        </authorList>
    </citation>
    <scope>NUCLEOTIDE SEQUENCE [LARGE SCALE GENOMIC DNA]</scope>
    <source>
        <strain evidence="2 3">CBS 207.34</strain>
    </source>
</reference>
<dbReference type="EMBL" id="KV748569">
    <property type="protein sequence ID" value="OCL14467.1"/>
    <property type="molecule type" value="Genomic_DNA"/>
</dbReference>
<dbReference type="PANTHER" id="PTHR33840:SF1">
    <property type="entry name" value="TLE1 PHOSPHOLIPASE DOMAIN-CONTAINING PROTEIN"/>
    <property type="match status" value="1"/>
</dbReference>
<dbReference type="Pfam" id="PF09994">
    <property type="entry name" value="T6SS_Tle1-like_cat"/>
    <property type="match status" value="1"/>
</dbReference>
<dbReference type="InterPro" id="IPR018712">
    <property type="entry name" value="Tle1-like_cat"/>
</dbReference>
<evidence type="ECO:0000313" key="2">
    <source>
        <dbReference type="EMBL" id="OCL14467.1"/>
    </source>
</evidence>
<feature type="domain" description="T6SS Phospholipase effector Tle1-like catalytic" evidence="1">
    <location>
        <begin position="1"/>
        <end position="198"/>
    </location>
</feature>
<sequence>KRLFVCCDGTWQNASGTVAPLTNVARLARCVDRYGYDKLKLPNVDSVKRGDIDPEEYAGVVPQLVYYSSGIGTQSALPFDKGLSGAIGKGVTSNILSAYCFICNNYNFASEMDEIVLVGFSRGAFTVRCLASFISEVGLLRRKGLTFLRILFQHWLLQETGPLKDKIDTLKKGPFNLLRSAKIKVLAEWDTVSAMGLP</sequence>
<evidence type="ECO:0000259" key="1">
    <source>
        <dbReference type="Pfam" id="PF09994"/>
    </source>
</evidence>
<proteinExistence type="predicted"/>
<feature type="non-terminal residue" evidence="2">
    <location>
        <position position="1"/>
    </location>
</feature>
<dbReference type="OrthoDB" id="3162439at2759"/>
<feature type="non-terminal residue" evidence="2">
    <location>
        <position position="198"/>
    </location>
</feature>
<dbReference type="Proteomes" id="UP000250140">
    <property type="component" value="Unassembled WGS sequence"/>
</dbReference>
<organism evidence="2 3">
    <name type="scientific">Glonium stellatum</name>
    <dbReference type="NCBI Taxonomy" id="574774"/>
    <lineage>
        <taxon>Eukaryota</taxon>
        <taxon>Fungi</taxon>
        <taxon>Dikarya</taxon>
        <taxon>Ascomycota</taxon>
        <taxon>Pezizomycotina</taxon>
        <taxon>Dothideomycetes</taxon>
        <taxon>Pleosporomycetidae</taxon>
        <taxon>Gloniales</taxon>
        <taxon>Gloniaceae</taxon>
        <taxon>Glonium</taxon>
    </lineage>
</organism>
<dbReference type="AlphaFoldDB" id="A0A8E2FC42"/>
<accession>A0A8E2FC42</accession>
<name>A0A8E2FC42_9PEZI</name>
<dbReference type="PANTHER" id="PTHR33840">
    <property type="match status" value="1"/>
</dbReference>
<keyword evidence="3" id="KW-1185">Reference proteome</keyword>